<dbReference type="PANTHER" id="PTHR36924">
    <property type="entry name" value="ANTITOXIN HIGA-1"/>
    <property type="match status" value="1"/>
</dbReference>
<evidence type="ECO:0000313" key="4">
    <source>
        <dbReference type="Proteomes" id="UP000034954"/>
    </source>
</evidence>
<keyword evidence="1" id="KW-0238">DNA-binding</keyword>
<proteinExistence type="predicted"/>
<dbReference type="Proteomes" id="UP000034954">
    <property type="component" value="Unassembled WGS sequence"/>
</dbReference>
<organism evidence="3 4">
    <name type="scientific">Candidatus Brocadia fulgida</name>
    <dbReference type="NCBI Taxonomy" id="380242"/>
    <lineage>
        <taxon>Bacteria</taxon>
        <taxon>Pseudomonadati</taxon>
        <taxon>Planctomycetota</taxon>
        <taxon>Candidatus Brocadiia</taxon>
        <taxon>Candidatus Brocadiales</taxon>
        <taxon>Candidatus Brocadiaceae</taxon>
        <taxon>Candidatus Brocadia</taxon>
    </lineage>
</organism>
<name>A0A0M2UXA3_9BACT</name>
<dbReference type="PANTHER" id="PTHR36924:SF1">
    <property type="entry name" value="ANTITOXIN HIGA-1"/>
    <property type="match status" value="1"/>
</dbReference>
<dbReference type="AlphaFoldDB" id="A0A0M2UXA3"/>
<dbReference type="CDD" id="cd00093">
    <property type="entry name" value="HTH_XRE"/>
    <property type="match status" value="1"/>
</dbReference>
<dbReference type="InterPro" id="IPR001387">
    <property type="entry name" value="Cro/C1-type_HTH"/>
</dbReference>
<protein>
    <recommendedName>
        <fullName evidence="2">HTH cro/C1-type domain-containing protein</fullName>
    </recommendedName>
</protein>
<dbReference type="EMBL" id="LAQJ01000078">
    <property type="protein sequence ID" value="KKO20708.1"/>
    <property type="molecule type" value="Genomic_DNA"/>
</dbReference>
<dbReference type="InterPro" id="IPR010982">
    <property type="entry name" value="Lambda_DNA-bd_dom_sf"/>
</dbReference>
<sequence>MKKIPNIHPGEILEKEFLKEFHISAYRLAKETKIPPTRVSEIIKGKRRITADTALRLAKFFGTTPDFWLGLQMEYDLREEKATKAKEIGSIKSFKSLPVAV</sequence>
<keyword evidence="4" id="KW-1185">Reference proteome</keyword>
<dbReference type="GO" id="GO:0003677">
    <property type="term" value="F:DNA binding"/>
    <property type="evidence" value="ECO:0007669"/>
    <property type="project" value="UniProtKB-KW"/>
</dbReference>
<dbReference type="PATRIC" id="fig|380242.3.peg.707"/>
<dbReference type="Pfam" id="PF01381">
    <property type="entry name" value="HTH_3"/>
    <property type="match status" value="1"/>
</dbReference>
<evidence type="ECO:0000313" key="3">
    <source>
        <dbReference type="EMBL" id="KKO20708.1"/>
    </source>
</evidence>
<reference evidence="3 4" key="1">
    <citation type="journal article" date="2013" name="BMC Microbiol.">
        <title>Identification of the type II cytochrome c maturation pathway in anammox bacteria by comparative genomics.</title>
        <authorList>
            <person name="Ferousi C."/>
            <person name="Speth D.R."/>
            <person name="Reimann J."/>
            <person name="Op den Camp H.J."/>
            <person name="Allen J.W."/>
            <person name="Keltjens J.T."/>
            <person name="Jetten M.S."/>
        </authorList>
    </citation>
    <scope>NUCLEOTIDE SEQUENCE [LARGE SCALE GENOMIC DNA]</scope>
    <source>
        <strain evidence="3">RU1</strain>
    </source>
</reference>
<dbReference type="InterPro" id="IPR013430">
    <property type="entry name" value="Toxin_antidote_HigA"/>
</dbReference>
<evidence type="ECO:0000256" key="1">
    <source>
        <dbReference type="ARBA" id="ARBA00023125"/>
    </source>
</evidence>
<dbReference type="SUPFAM" id="SSF47413">
    <property type="entry name" value="lambda repressor-like DNA-binding domains"/>
    <property type="match status" value="1"/>
</dbReference>
<evidence type="ECO:0000259" key="2">
    <source>
        <dbReference type="PROSITE" id="PS50943"/>
    </source>
</evidence>
<comment type="caution">
    <text evidence="3">The sequence shown here is derived from an EMBL/GenBank/DDBJ whole genome shotgun (WGS) entry which is preliminary data.</text>
</comment>
<feature type="domain" description="HTH cro/C1-type" evidence="2">
    <location>
        <begin position="15"/>
        <end position="68"/>
    </location>
</feature>
<dbReference type="PROSITE" id="PS50943">
    <property type="entry name" value="HTH_CROC1"/>
    <property type="match status" value="1"/>
</dbReference>
<dbReference type="NCBIfam" id="TIGR02607">
    <property type="entry name" value="antidote_HigA"/>
    <property type="match status" value="1"/>
</dbReference>
<dbReference type="Gene3D" id="1.10.260.40">
    <property type="entry name" value="lambda repressor-like DNA-binding domains"/>
    <property type="match status" value="1"/>
</dbReference>
<dbReference type="SMART" id="SM00530">
    <property type="entry name" value="HTH_XRE"/>
    <property type="match status" value="1"/>
</dbReference>
<accession>A0A0M2UXA3</accession>
<gene>
    <name evidence="3" type="ORF">BROFUL_00563</name>
</gene>